<dbReference type="CDD" id="cd01427">
    <property type="entry name" value="HAD_like"/>
    <property type="match status" value="1"/>
</dbReference>
<dbReference type="OrthoDB" id="4999at10239"/>
<reference evidence="1 2" key="1">
    <citation type="journal article" date="2009" name="BMC Genomics">
        <title>Genomic sequence, organization and characteristics of a new nucleopolyhedrovirus isolated from Clanis bilineata larva.</title>
        <authorList>
            <person name="Zhu S.Y."/>
            <person name="Yi J.P."/>
            <person name="Shen W.D."/>
            <person name="Wang L.Q."/>
            <person name="He H.G."/>
            <person name="Wang Y."/>
            <person name="Li B."/>
            <person name="Wang W.B."/>
        </authorList>
    </citation>
    <scope>NUCLEOTIDE SEQUENCE [LARGE SCALE GENOMIC DNA]</scope>
    <source>
        <strain evidence="1">DZ1</strain>
    </source>
</reference>
<keyword evidence="2" id="KW-1185">Reference proteome</keyword>
<dbReference type="Pfam" id="PF05152">
    <property type="entry name" value="DUF705"/>
    <property type="match status" value="1"/>
</dbReference>
<protein>
    <submittedName>
        <fullName evidence="1">38K protein</fullName>
    </submittedName>
</protein>
<dbReference type="SUPFAM" id="SSF56784">
    <property type="entry name" value="HAD-like"/>
    <property type="match status" value="1"/>
</dbReference>
<accession>Q0N417</accession>
<evidence type="ECO:0000313" key="1">
    <source>
        <dbReference type="EMBL" id="ABF47426.1"/>
    </source>
</evidence>
<dbReference type="InterPro" id="IPR007827">
    <property type="entry name" value="DUF705"/>
</dbReference>
<organism evidence="1 2">
    <name type="scientific">Clanis bilineata nucleopolyhedrovirus</name>
    <dbReference type="NCBI Taxonomy" id="1307957"/>
    <lineage>
        <taxon>Viruses</taxon>
        <taxon>Viruses incertae sedis</taxon>
        <taxon>Naldaviricetes</taxon>
        <taxon>Lefavirales</taxon>
        <taxon>Baculoviridae</taxon>
        <taxon>Alphabaculovirus</taxon>
        <taxon>Alphabaculovirus clabilineatae</taxon>
    </lineage>
</organism>
<name>Q0N417_9ABAC</name>
<sequence length="336" mass="40142">MEKRVVACHPSGRVNSVSTINKKVTWIVLRHKRPLIKRHLLVLANLQDMSYIFRHLELFEFVVFEFNNNEKYAKIDTGTYMMQLIKCQDSMNDLRSHLKLAFKTSALGHTYVFNERIPLYCFLKEWYVQSYLEVYQLGNETFLWEIPHVLVFDMDSTLITDEEEVNIRDEFVYDSLAELKRMGCVMVLWSYGDRIHVTKSLHRTRLTDYFDIILCGGYQTENDDGDEFTTGRRRRRRRIITDVKTNQVFVDKSFYFDIGNGDYITLPKSPRVVLWHLRKAGINYFKTITLVDDLKSNNYSYDLFVNVRRCPEPRNDWKQYHDIITDHIDSHEYMFK</sequence>
<dbReference type="Gene3D" id="3.40.50.1000">
    <property type="entry name" value="HAD superfamily/HAD-like"/>
    <property type="match status" value="1"/>
</dbReference>
<dbReference type="RefSeq" id="YP_717623.1">
    <property type="nucleotide sequence ID" value="NC_008293.1"/>
</dbReference>
<evidence type="ECO:0000313" key="2">
    <source>
        <dbReference type="Proteomes" id="UP000214353"/>
    </source>
</evidence>
<dbReference type="InterPro" id="IPR036412">
    <property type="entry name" value="HAD-like_sf"/>
</dbReference>
<proteinExistence type="predicted"/>
<dbReference type="NCBIfam" id="TIGR01681">
    <property type="entry name" value="HAD-SF-IIIC"/>
    <property type="match status" value="1"/>
</dbReference>
<dbReference type="EMBL" id="DQ504428">
    <property type="protein sequence ID" value="ABF47426.1"/>
    <property type="molecule type" value="Genomic_DNA"/>
</dbReference>
<dbReference type="NCBIfam" id="TIGR01684">
    <property type="entry name" value="viral_ppase"/>
    <property type="match status" value="1"/>
</dbReference>
<dbReference type="KEGG" id="vg:5141947"/>
<dbReference type="Proteomes" id="UP000214353">
    <property type="component" value="Segment"/>
</dbReference>
<dbReference type="InterPro" id="IPR023214">
    <property type="entry name" value="HAD_sf"/>
</dbReference>
<dbReference type="GeneID" id="5141947"/>
<dbReference type="InterPro" id="IPR010033">
    <property type="entry name" value="HAD_SF_ppase_IIIC"/>
</dbReference>